<keyword evidence="1" id="KW-0472">Membrane</keyword>
<sequence length="97" mass="10794">MLENTRPFFPALLSTRLVLSLLLFVVVVVCGCFTRGRAEPHTVYQREEEMGKIQICLVRQKKSFEAFTFSQPEGEVGCMEVQEGRINKGGAGPAEDA</sequence>
<dbReference type="Proteomes" id="UP001303473">
    <property type="component" value="Unassembled WGS sequence"/>
</dbReference>
<feature type="transmembrane region" description="Helical" evidence="1">
    <location>
        <begin position="12"/>
        <end position="33"/>
    </location>
</feature>
<proteinExistence type="predicted"/>
<dbReference type="PROSITE" id="PS51257">
    <property type="entry name" value="PROKAR_LIPOPROTEIN"/>
    <property type="match status" value="1"/>
</dbReference>
<protein>
    <recommendedName>
        <fullName evidence="4">Transmembrane protein</fullName>
    </recommendedName>
</protein>
<comment type="caution">
    <text evidence="2">The sequence shown here is derived from an EMBL/GenBank/DDBJ whole genome shotgun (WGS) entry which is preliminary data.</text>
</comment>
<keyword evidence="1" id="KW-1133">Transmembrane helix</keyword>
<dbReference type="EMBL" id="MU853884">
    <property type="protein sequence ID" value="KAK3936433.1"/>
    <property type="molecule type" value="Genomic_DNA"/>
</dbReference>
<evidence type="ECO:0000313" key="3">
    <source>
        <dbReference type="Proteomes" id="UP001303473"/>
    </source>
</evidence>
<organism evidence="2 3">
    <name type="scientific">Diplogelasinospora grovesii</name>
    <dbReference type="NCBI Taxonomy" id="303347"/>
    <lineage>
        <taxon>Eukaryota</taxon>
        <taxon>Fungi</taxon>
        <taxon>Dikarya</taxon>
        <taxon>Ascomycota</taxon>
        <taxon>Pezizomycotina</taxon>
        <taxon>Sordariomycetes</taxon>
        <taxon>Sordariomycetidae</taxon>
        <taxon>Sordariales</taxon>
        <taxon>Diplogelasinosporaceae</taxon>
        <taxon>Diplogelasinospora</taxon>
    </lineage>
</organism>
<keyword evidence="3" id="KW-1185">Reference proteome</keyword>
<evidence type="ECO:0000256" key="1">
    <source>
        <dbReference type="SAM" id="Phobius"/>
    </source>
</evidence>
<evidence type="ECO:0000313" key="2">
    <source>
        <dbReference type="EMBL" id="KAK3936433.1"/>
    </source>
</evidence>
<dbReference type="AlphaFoldDB" id="A0AAN6N1G6"/>
<gene>
    <name evidence="2" type="ORF">QBC46DRAFT_395172</name>
</gene>
<accession>A0AAN6N1G6</accession>
<name>A0AAN6N1G6_9PEZI</name>
<reference evidence="3" key="1">
    <citation type="journal article" date="2023" name="Mol. Phylogenet. Evol.">
        <title>Genome-scale phylogeny and comparative genomics of the fungal order Sordariales.</title>
        <authorList>
            <person name="Hensen N."/>
            <person name="Bonometti L."/>
            <person name="Westerberg I."/>
            <person name="Brannstrom I.O."/>
            <person name="Guillou S."/>
            <person name="Cros-Aarteil S."/>
            <person name="Calhoun S."/>
            <person name="Haridas S."/>
            <person name="Kuo A."/>
            <person name="Mondo S."/>
            <person name="Pangilinan J."/>
            <person name="Riley R."/>
            <person name="LaButti K."/>
            <person name="Andreopoulos B."/>
            <person name="Lipzen A."/>
            <person name="Chen C."/>
            <person name="Yan M."/>
            <person name="Daum C."/>
            <person name="Ng V."/>
            <person name="Clum A."/>
            <person name="Steindorff A."/>
            <person name="Ohm R.A."/>
            <person name="Martin F."/>
            <person name="Silar P."/>
            <person name="Natvig D.O."/>
            <person name="Lalanne C."/>
            <person name="Gautier V."/>
            <person name="Ament-Velasquez S.L."/>
            <person name="Kruys A."/>
            <person name="Hutchinson M.I."/>
            <person name="Powell A.J."/>
            <person name="Barry K."/>
            <person name="Miller A.N."/>
            <person name="Grigoriev I.V."/>
            <person name="Debuchy R."/>
            <person name="Gladieux P."/>
            <person name="Hiltunen Thoren M."/>
            <person name="Johannesson H."/>
        </authorList>
    </citation>
    <scope>NUCLEOTIDE SEQUENCE [LARGE SCALE GENOMIC DNA]</scope>
    <source>
        <strain evidence="3">CBS 340.73</strain>
    </source>
</reference>
<keyword evidence="1" id="KW-0812">Transmembrane</keyword>
<evidence type="ECO:0008006" key="4">
    <source>
        <dbReference type="Google" id="ProtNLM"/>
    </source>
</evidence>